<dbReference type="RefSeq" id="WP_085879545.1">
    <property type="nucleotide sequence ID" value="NZ_FWFZ01000013.1"/>
</dbReference>
<evidence type="ECO:0000256" key="1">
    <source>
        <dbReference type="ARBA" id="ARBA00022737"/>
    </source>
</evidence>
<feature type="domain" description="ABC transporter" evidence="4">
    <location>
        <begin position="297"/>
        <end position="504"/>
    </location>
</feature>
<dbReference type="InterPro" id="IPR003439">
    <property type="entry name" value="ABC_transporter-like_ATP-bd"/>
</dbReference>
<dbReference type="Proteomes" id="UP000193900">
    <property type="component" value="Unassembled WGS sequence"/>
</dbReference>
<dbReference type="SMART" id="SM00382">
    <property type="entry name" value="AAA"/>
    <property type="match status" value="2"/>
</dbReference>
<evidence type="ECO:0000259" key="4">
    <source>
        <dbReference type="PROSITE" id="PS50893"/>
    </source>
</evidence>
<name>A0A1Y5TER3_9RHOB</name>
<dbReference type="InterPro" id="IPR050611">
    <property type="entry name" value="ABCF"/>
</dbReference>
<dbReference type="Gene3D" id="3.40.50.300">
    <property type="entry name" value="P-loop containing nucleotide triphosphate hydrolases"/>
    <property type="match status" value="2"/>
</dbReference>
<accession>A0A1Y5TER3</accession>
<dbReference type="EMBL" id="FWFZ01000013">
    <property type="protein sequence ID" value="SLN58636.1"/>
    <property type="molecule type" value="Genomic_DNA"/>
</dbReference>
<gene>
    <name evidence="5" type="primary">yheS_2</name>
    <name evidence="5" type="ORF">ROA7023_02698</name>
</gene>
<dbReference type="Pfam" id="PF00005">
    <property type="entry name" value="ABC_tran"/>
    <property type="match status" value="2"/>
</dbReference>
<dbReference type="PANTHER" id="PTHR19211:SF14">
    <property type="entry name" value="ATP-BINDING CASSETTE SUB-FAMILY F MEMBER 1"/>
    <property type="match status" value="1"/>
</dbReference>
<dbReference type="InterPro" id="IPR003593">
    <property type="entry name" value="AAA+_ATPase"/>
</dbReference>
<dbReference type="CDD" id="cd03221">
    <property type="entry name" value="ABCF_EF-3"/>
    <property type="match status" value="2"/>
</dbReference>
<evidence type="ECO:0000256" key="3">
    <source>
        <dbReference type="ARBA" id="ARBA00022840"/>
    </source>
</evidence>
<keyword evidence="2" id="KW-0547">Nucleotide-binding</keyword>
<keyword evidence="3 5" id="KW-0067">ATP-binding</keyword>
<feature type="domain" description="ABC transporter" evidence="4">
    <location>
        <begin position="1"/>
        <end position="222"/>
    </location>
</feature>
<keyword evidence="6" id="KW-1185">Reference proteome</keyword>
<dbReference type="PANTHER" id="PTHR19211">
    <property type="entry name" value="ATP-BINDING TRANSPORT PROTEIN-RELATED"/>
    <property type="match status" value="1"/>
</dbReference>
<keyword evidence="1" id="KW-0677">Repeat</keyword>
<dbReference type="InterPro" id="IPR027417">
    <property type="entry name" value="P-loop_NTPase"/>
</dbReference>
<dbReference type="InterPro" id="IPR017871">
    <property type="entry name" value="ABC_transporter-like_CS"/>
</dbReference>
<dbReference type="GO" id="GO:0005524">
    <property type="term" value="F:ATP binding"/>
    <property type="evidence" value="ECO:0007669"/>
    <property type="project" value="UniProtKB-KW"/>
</dbReference>
<dbReference type="GO" id="GO:0016887">
    <property type="term" value="F:ATP hydrolysis activity"/>
    <property type="evidence" value="ECO:0007669"/>
    <property type="project" value="InterPro"/>
</dbReference>
<sequence length="504" mass="54575">MSLLTLKSLSLTLGTPLFAGLDLTLERGDRLGLIAANGRGKSSLLRLIAEGTEPTSGEITTARSLKTALLAQDTPPALRDATAREAALSRLDPETLDYESWRAEIALDDLGVPEDLRDRPMQTLSGGWQRMALLAAAIVTEPDLLLLDEPTNHLDLARLGQLEAWIAALPRDTGVIVTSHDRAFLDAVTTRTLFLRPETSRSFPLPYSAARLALDEADAADGRHFDNEMKRAQQLRKQAAKLKNIGINSGSDLLITKTKQLSDRAAKMEAAARPAHRDESAGRIRLESSGTHARALVSIDEGVLTAPDGRALYCLPRAWIEPGDRIVLLGPNGAGKSRLIARIRRAIDGGSEGVRTAAAVRLGEVDQHLSLLDAFATPMEAVTRTFTGGDARARALLAGAGLRIDLQTGPMSALSGGQRARLAMLILRLAEPNFYLLDEPTNHLDIEGQEALQAELARQGAACLLVSHDRAFVRAVAERVWSIENGRLVEHETPDRVFDRLMQA</sequence>
<evidence type="ECO:0000256" key="2">
    <source>
        <dbReference type="ARBA" id="ARBA00022741"/>
    </source>
</evidence>
<dbReference type="SUPFAM" id="SSF52540">
    <property type="entry name" value="P-loop containing nucleoside triphosphate hydrolases"/>
    <property type="match status" value="2"/>
</dbReference>
<organism evidence="5 6">
    <name type="scientific">Roseisalinus antarcticus</name>
    <dbReference type="NCBI Taxonomy" id="254357"/>
    <lineage>
        <taxon>Bacteria</taxon>
        <taxon>Pseudomonadati</taxon>
        <taxon>Pseudomonadota</taxon>
        <taxon>Alphaproteobacteria</taxon>
        <taxon>Rhodobacterales</taxon>
        <taxon>Roseobacteraceae</taxon>
        <taxon>Roseisalinus</taxon>
    </lineage>
</organism>
<dbReference type="PROSITE" id="PS50893">
    <property type="entry name" value="ABC_TRANSPORTER_2"/>
    <property type="match status" value="2"/>
</dbReference>
<protein>
    <submittedName>
        <fullName evidence="5">Putative ABC transporter ATP-binding protein YheS</fullName>
    </submittedName>
</protein>
<proteinExistence type="predicted"/>
<evidence type="ECO:0000313" key="5">
    <source>
        <dbReference type="EMBL" id="SLN58636.1"/>
    </source>
</evidence>
<dbReference type="OrthoDB" id="9808609at2"/>
<dbReference type="PROSITE" id="PS00211">
    <property type="entry name" value="ABC_TRANSPORTER_1"/>
    <property type="match status" value="1"/>
</dbReference>
<reference evidence="5 6" key="1">
    <citation type="submission" date="2017-03" db="EMBL/GenBank/DDBJ databases">
        <authorList>
            <person name="Afonso C.L."/>
            <person name="Miller P.J."/>
            <person name="Scott M.A."/>
            <person name="Spackman E."/>
            <person name="Goraichik I."/>
            <person name="Dimitrov K.M."/>
            <person name="Suarez D.L."/>
            <person name="Swayne D.E."/>
        </authorList>
    </citation>
    <scope>NUCLEOTIDE SEQUENCE [LARGE SCALE GENOMIC DNA]</scope>
    <source>
        <strain evidence="5 6">CECT 7023</strain>
    </source>
</reference>
<dbReference type="AlphaFoldDB" id="A0A1Y5TER3"/>
<evidence type="ECO:0000313" key="6">
    <source>
        <dbReference type="Proteomes" id="UP000193900"/>
    </source>
</evidence>